<accession>A0A835T7S4</accession>
<reference evidence="1" key="1">
    <citation type="journal article" date="2020" name="bioRxiv">
        <title>Comparative genomics of Chlamydomonas.</title>
        <authorList>
            <person name="Craig R.J."/>
            <person name="Hasan A.R."/>
            <person name="Ness R.W."/>
            <person name="Keightley P.D."/>
        </authorList>
    </citation>
    <scope>NUCLEOTIDE SEQUENCE</scope>
    <source>
        <strain evidence="1">CCAP 11/173</strain>
    </source>
</reference>
<sequence length="150" mass="16800">MHEELCYEFQVGTALLMSLLDGLAVYVEKKVASPPLAGKVYWESTTTFSDPRFAQLRTIQQRTREYIIKGGITVKSLRNFSKHYLPWLPLASMGSDGAWDIRFPVDERTRSGPVLRGILFPLFNDAREACVALGALIGQDVSGIEWVHGL</sequence>
<comment type="caution">
    <text evidence="1">The sequence shown here is derived from an EMBL/GenBank/DDBJ whole genome shotgun (WGS) entry which is preliminary data.</text>
</comment>
<dbReference type="Proteomes" id="UP000613740">
    <property type="component" value="Unassembled WGS sequence"/>
</dbReference>
<evidence type="ECO:0000313" key="2">
    <source>
        <dbReference type="Proteomes" id="UP000613740"/>
    </source>
</evidence>
<keyword evidence="2" id="KW-1185">Reference proteome</keyword>
<gene>
    <name evidence="1" type="ORF">HYH02_010283</name>
</gene>
<proteinExistence type="predicted"/>
<name>A0A835T7S4_9CHLO</name>
<evidence type="ECO:0000313" key="1">
    <source>
        <dbReference type="EMBL" id="KAG2440394.1"/>
    </source>
</evidence>
<protein>
    <submittedName>
        <fullName evidence="1">Uncharacterized protein</fullName>
    </submittedName>
</protein>
<dbReference type="EMBL" id="JAEHOD010000038">
    <property type="protein sequence ID" value="KAG2440394.1"/>
    <property type="molecule type" value="Genomic_DNA"/>
</dbReference>
<dbReference type="AlphaFoldDB" id="A0A835T7S4"/>
<organism evidence="1 2">
    <name type="scientific">Chlamydomonas schloesseri</name>
    <dbReference type="NCBI Taxonomy" id="2026947"/>
    <lineage>
        <taxon>Eukaryota</taxon>
        <taxon>Viridiplantae</taxon>
        <taxon>Chlorophyta</taxon>
        <taxon>core chlorophytes</taxon>
        <taxon>Chlorophyceae</taxon>
        <taxon>CS clade</taxon>
        <taxon>Chlamydomonadales</taxon>
        <taxon>Chlamydomonadaceae</taxon>
        <taxon>Chlamydomonas</taxon>
    </lineage>
</organism>